<evidence type="ECO:0000313" key="2">
    <source>
        <dbReference type="EMBL" id="TGO31387.1"/>
    </source>
</evidence>
<evidence type="ECO:0000313" key="3">
    <source>
        <dbReference type="Proteomes" id="UP000297814"/>
    </source>
</evidence>
<feature type="region of interest" description="Disordered" evidence="1">
    <location>
        <begin position="44"/>
        <end position="177"/>
    </location>
</feature>
<evidence type="ECO:0000256" key="1">
    <source>
        <dbReference type="SAM" id="MobiDB-lite"/>
    </source>
</evidence>
<organism evidence="2 3">
    <name type="scientific">Botrytis hyacinthi</name>
    <dbReference type="NCBI Taxonomy" id="278943"/>
    <lineage>
        <taxon>Eukaryota</taxon>
        <taxon>Fungi</taxon>
        <taxon>Dikarya</taxon>
        <taxon>Ascomycota</taxon>
        <taxon>Pezizomycotina</taxon>
        <taxon>Leotiomycetes</taxon>
        <taxon>Helotiales</taxon>
        <taxon>Sclerotiniaceae</taxon>
        <taxon>Botrytis</taxon>
    </lineage>
</organism>
<dbReference type="EMBL" id="PQXK01001199">
    <property type="protein sequence ID" value="TGO31387.1"/>
    <property type="molecule type" value="Genomic_DNA"/>
</dbReference>
<sequence length="177" mass="18556">MGVGAGETAAKPQKLTVENVERLARQENEEMEIAAKLDFGIGNGHASANQKLKQNGHGETGKTGKGSGRALSVLRGDSMEVLGDTLMGDSSREASSGGGTQTPSSMPIADSRVFESPGVMESGVVGDYLGAKRGEGNENENAEERKDSKDSKSSRPSVGRRWMDSEVTVRGSPAEES</sequence>
<gene>
    <name evidence="2" type="ORF">BHYA_1205g00010</name>
</gene>
<dbReference type="Proteomes" id="UP000297814">
    <property type="component" value="Unassembled WGS sequence"/>
</dbReference>
<feature type="compositionally biased region" description="Basic and acidic residues" evidence="1">
    <location>
        <begin position="130"/>
        <end position="153"/>
    </location>
</feature>
<reference evidence="2 3" key="1">
    <citation type="submission" date="2017-12" db="EMBL/GenBank/DDBJ databases">
        <title>Comparative genomics of Botrytis spp.</title>
        <authorList>
            <person name="Valero-Jimenez C.A."/>
            <person name="Tapia P."/>
            <person name="Veloso J."/>
            <person name="Silva-Moreno E."/>
            <person name="Staats M."/>
            <person name="Valdes J.H."/>
            <person name="Van Kan J.A.L."/>
        </authorList>
    </citation>
    <scope>NUCLEOTIDE SEQUENCE [LARGE SCALE GENOMIC DNA]</scope>
    <source>
        <strain evidence="2 3">Bh0001</strain>
    </source>
</reference>
<proteinExistence type="predicted"/>
<keyword evidence="3" id="KW-1185">Reference proteome</keyword>
<accession>A0A4Z1GBG1</accession>
<name>A0A4Z1GBG1_9HELO</name>
<dbReference type="AlphaFoldDB" id="A0A4Z1GBG1"/>
<comment type="caution">
    <text evidence="2">The sequence shown here is derived from an EMBL/GenBank/DDBJ whole genome shotgun (WGS) entry which is preliminary data.</text>
</comment>
<protein>
    <submittedName>
        <fullName evidence="2">Uncharacterized protein</fullName>
    </submittedName>
</protein>